<dbReference type="Proteomes" id="UP000578449">
    <property type="component" value="Unassembled WGS sequence"/>
</dbReference>
<dbReference type="InterPro" id="IPR029058">
    <property type="entry name" value="AB_hydrolase_fold"/>
</dbReference>
<comment type="caution">
    <text evidence="2">The sequence shown here is derived from an EMBL/GenBank/DDBJ whole genome shotgun (WGS) entry which is preliminary data.</text>
</comment>
<dbReference type="GO" id="GO:0008806">
    <property type="term" value="F:carboxymethylenebutenolidase activity"/>
    <property type="evidence" value="ECO:0007669"/>
    <property type="project" value="UniProtKB-EC"/>
</dbReference>
<accession>A0A840P9Z6</accession>
<dbReference type="Gene3D" id="3.40.50.1820">
    <property type="entry name" value="alpha/beta hydrolase"/>
    <property type="match status" value="1"/>
</dbReference>
<dbReference type="EC" id="3.1.1.45" evidence="2"/>
<dbReference type="Pfam" id="PF01738">
    <property type="entry name" value="DLH"/>
    <property type="match status" value="1"/>
</dbReference>
<keyword evidence="3" id="KW-1185">Reference proteome</keyword>
<dbReference type="AlphaFoldDB" id="A0A840P9Z6"/>
<name>A0A840P9Z6_9ACTN</name>
<feature type="domain" description="Dienelactone hydrolase" evidence="1">
    <location>
        <begin position="34"/>
        <end position="255"/>
    </location>
</feature>
<dbReference type="SUPFAM" id="SSF53474">
    <property type="entry name" value="alpha/beta-Hydrolases"/>
    <property type="match status" value="1"/>
</dbReference>
<proteinExistence type="predicted"/>
<protein>
    <submittedName>
        <fullName evidence="2">Carboxymethylenebutenolidase</fullName>
        <ecNumber evidence="2">3.1.1.45</ecNumber>
    </submittedName>
</protein>
<dbReference type="PANTHER" id="PTHR46623">
    <property type="entry name" value="CARBOXYMETHYLENEBUTENOLIDASE-RELATED"/>
    <property type="match status" value="1"/>
</dbReference>
<evidence type="ECO:0000313" key="3">
    <source>
        <dbReference type="Proteomes" id="UP000578449"/>
    </source>
</evidence>
<dbReference type="EMBL" id="JACHGN010000022">
    <property type="protein sequence ID" value="MBB5138204.1"/>
    <property type="molecule type" value="Genomic_DNA"/>
</dbReference>
<keyword evidence="2" id="KW-0378">Hydrolase</keyword>
<dbReference type="RefSeq" id="WP_312926747.1">
    <property type="nucleotide sequence ID" value="NZ_BAABIX010000018.1"/>
</dbReference>
<evidence type="ECO:0000313" key="2">
    <source>
        <dbReference type="EMBL" id="MBB5138204.1"/>
    </source>
</evidence>
<gene>
    <name evidence="2" type="ORF">HNP84_007957</name>
</gene>
<dbReference type="PANTHER" id="PTHR46623:SF6">
    <property type="entry name" value="ALPHA_BETA-HYDROLASES SUPERFAMILY PROTEIN"/>
    <property type="match status" value="1"/>
</dbReference>
<reference evidence="2 3" key="1">
    <citation type="submission" date="2020-08" db="EMBL/GenBank/DDBJ databases">
        <title>Genomic Encyclopedia of Type Strains, Phase IV (KMG-IV): sequencing the most valuable type-strain genomes for metagenomic binning, comparative biology and taxonomic classification.</title>
        <authorList>
            <person name="Goeker M."/>
        </authorList>
    </citation>
    <scope>NUCLEOTIDE SEQUENCE [LARGE SCALE GENOMIC DNA]</scope>
    <source>
        <strain evidence="2 3">DSM 45615</strain>
    </source>
</reference>
<sequence>MCYDSGAVPPLFAEPRTEVEAGAVRLVSGDGTVFAAYSARPLRGSGVGVVVLPDNKGLSGFYERLAVRLAEQGHAAVAVDYYARTAGVDPAERGAGFGDMATLMPHLLKLTPEGLYGDIAAGIAYLRTPEGGAAEAVVALGFCMGGRFAFLTAAERFGLSGVVGLYGFPGELHGAPGPTQRAGELSAPILGLFGGGDENIPAAVVAEFDRALTHAGVPHEFVTYPGAPHGFFDLQLPQFADASADAWARIGAFLDERAVRPTGSMPSR</sequence>
<evidence type="ECO:0000259" key="1">
    <source>
        <dbReference type="Pfam" id="PF01738"/>
    </source>
</evidence>
<dbReference type="InterPro" id="IPR051049">
    <property type="entry name" value="Dienelactone_hydrolase-like"/>
</dbReference>
<organism evidence="2 3">
    <name type="scientific">Thermocatellispora tengchongensis</name>
    <dbReference type="NCBI Taxonomy" id="1073253"/>
    <lineage>
        <taxon>Bacteria</taxon>
        <taxon>Bacillati</taxon>
        <taxon>Actinomycetota</taxon>
        <taxon>Actinomycetes</taxon>
        <taxon>Streptosporangiales</taxon>
        <taxon>Streptosporangiaceae</taxon>
        <taxon>Thermocatellispora</taxon>
    </lineage>
</organism>
<dbReference type="InterPro" id="IPR002925">
    <property type="entry name" value="Dienelactn_hydro"/>
</dbReference>